<dbReference type="SUPFAM" id="SSF47741">
    <property type="entry name" value="CO dehydrogenase ISP C-domain like"/>
    <property type="match status" value="1"/>
</dbReference>
<accession>A0A4P8QZX9</accession>
<dbReference type="SUPFAM" id="SSF54292">
    <property type="entry name" value="2Fe-2S ferredoxin-like"/>
    <property type="match status" value="1"/>
</dbReference>
<dbReference type="Gene3D" id="1.10.150.120">
    <property type="entry name" value="[2Fe-2S]-binding domain"/>
    <property type="match status" value="1"/>
</dbReference>
<keyword evidence="2" id="KW-0479">Metal-binding</keyword>
<keyword evidence="5" id="KW-0408">Iron</keyword>
<dbReference type="InterPro" id="IPR006058">
    <property type="entry name" value="2Fe2S_fd_BS"/>
</dbReference>
<dbReference type="EC" id="1.17.1.4" evidence="8"/>
<dbReference type="Gene3D" id="3.10.20.30">
    <property type="match status" value="1"/>
</dbReference>
<dbReference type="KEGG" id="brb:EH207_15850"/>
<dbReference type="PANTHER" id="PTHR45444:SF3">
    <property type="entry name" value="XANTHINE DEHYDROGENASE"/>
    <property type="match status" value="1"/>
</dbReference>
<sequence length="474" mass="51416">MIEFLLGSTWITETSIDPNTTVLNYLRRQRARTGTKEGCASGDCGACTVVVAEVRDDRLRYRSVNACLTLLSALHGKQLLTVEDLRQQGQLHPVQQALVNHHASQCGFCTPGIAMSLFALHKHPEAAARHSEALSGNLCRCTGYRPISDAARECTRASADSFSEDEAQTVARLRAIAGPATLTGTGRHCQIPFTLAQLDAALAETPEARLIAGGTDLALEITQHRRAIPQLIDISQVAELHTLEATADSLLIGAAVTLSDGETFLQPYLPAFGKMLTRFASRQIRNRGTLGGNLANASPIGDGAPALLALGARLRLRSHGQERELPLDRFFLSYRRTALRPGEYIRQIVIPRPTPTQHLLTAKVSKRREDDISAVFAACLLELRDDRVVSVRLAYGGMAATPSRALGAEAALLGRQMDGAALADAADALARDFTPLSDLRASSHYRLRVAQNLLRRFALSRRLPAAQLEIDDDV</sequence>
<keyword evidence="1" id="KW-0285">Flavoprotein</keyword>
<protein>
    <submittedName>
        <fullName evidence="8">Xanthine dehydrogenase small subunit</fullName>
        <ecNumber evidence="8">1.17.1.4</ecNumber>
    </submittedName>
</protein>
<dbReference type="SMART" id="SM01092">
    <property type="entry name" value="CO_deh_flav_C"/>
    <property type="match status" value="1"/>
</dbReference>
<dbReference type="Pfam" id="PF03450">
    <property type="entry name" value="CO_deh_flav_C"/>
    <property type="match status" value="1"/>
</dbReference>
<dbReference type="InterPro" id="IPR014307">
    <property type="entry name" value="Xanthine_DH_ssu"/>
</dbReference>
<evidence type="ECO:0000313" key="8">
    <source>
        <dbReference type="EMBL" id="QCR09855.1"/>
    </source>
</evidence>
<dbReference type="InterPro" id="IPR016166">
    <property type="entry name" value="FAD-bd_PCMH"/>
</dbReference>
<dbReference type="Pfam" id="PF00941">
    <property type="entry name" value="FAD_binding_5"/>
    <property type="match status" value="1"/>
</dbReference>
<evidence type="ECO:0000259" key="7">
    <source>
        <dbReference type="PROSITE" id="PS51387"/>
    </source>
</evidence>
<dbReference type="Pfam" id="PF00111">
    <property type="entry name" value="Fer2"/>
    <property type="match status" value="1"/>
</dbReference>
<dbReference type="InterPro" id="IPR016167">
    <property type="entry name" value="FAD-bd_PCMH_sub1"/>
</dbReference>
<dbReference type="InterPro" id="IPR036010">
    <property type="entry name" value="2Fe-2S_ferredoxin-like_sf"/>
</dbReference>
<evidence type="ECO:0000259" key="6">
    <source>
        <dbReference type="PROSITE" id="PS51085"/>
    </source>
</evidence>
<evidence type="ECO:0000256" key="1">
    <source>
        <dbReference type="ARBA" id="ARBA00022630"/>
    </source>
</evidence>
<dbReference type="InterPro" id="IPR012675">
    <property type="entry name" value="Beta-grasp_dom_sf"/>
</dbReference>
<feature type="domain" description="2Fe-2S ferredoxin-type" evidence="6">
    <location>
        <begin position="1"/>
        <end position="85"/>
    </location>
</feature>
<dbReference type="InterPro" id="IPR012175">
    <property type="entry name" value="Xanth_DH_ssu_bac"/>
</dbReference>
<dbReference type="GO" id="GO:0005506">
    <property type="term" value="F:iron ion binding"/>
    <property type="evidence" value="ECO:0007669"/>
    <property type="project" value="InterPro"/>
</dbReference>
<dbReference type="InterPro" id="IPR002888">
    <property type="entry name" value="2Fe-2S-bd"/>
</dbReference>
<dbReference type="SUPFAM" id="SSF55447">
    <property type="entry name" value="CO dehydrogenase flavoprotein C-terminal domain-like"/>
    <property type="match status" value="1"/>
</dbReference>
<dbReference type="PROSITE" id="PS00197">
    <property type="entry name" value="2FE2S_FER_1"/>
    <property type="match status" value="1"/>
</dbReference>
<gene>
    <name evidence="8" type="primary">xdhA</name>
    <name evidence="8" type="ORF">EH207_15850</name>
</gene>
<evidence type="ECO:0000256" key="3">
    <source>
        <dbReference type="ARBA" id="ARBA00022827"/>
    </source>
</evidence>
<keyword evidence="4 8" id="KW-0560">Oxidoreductase</keyword>
<name>A0A4P8QZX9_9GAMM</name>
<evidence type="ECO:0000313" key="9">
    <source>
        <dbReference type="Proteomes" id="UP000299580"/>
    </source>
</evidence>
<dbReference type="PROSITE" id="PS51085">
    <property type="entry name" value="2FE2S_FER_2"/>
    <property type="match status" value="1"/>
</dbReference>
<dbReference type="InterPro" id="IPR036884">
    <property type="entry name" value="2Fe-2S-bd_dom_sf"/>
</dbReference>
<dbReference type="PROSITE" id="PS51387">
    <property type="entry name" value="FAD_PCMH"/>
    <property type="match status" value="1"/>
</dbReference>
<dbReference type="Pfam" id="PF01799">
    <property type="entry name" value="Fer2_2"/>
    <property type="match status" value="1"/>
</dbReference>
<dbReference type="Gene3D" id="3.30.465.10">
    <property type="match status" value="1"/>
</dbReference>
<proteinExistence type="predicted"/>
<organism evidence="8 9">
    <name type="scientific">Brenneria rubrifaciens</name>
    <dbReference type="NCBI Taxonomy" id="55213"/>
    <lineage>
        <taxon>Bacteria</taxon>
        <taxon>Pseudomonadati</taxon>
        <taxon>Pseudomonadota</taxon>
        <taxon>Gammaproteobacteria</taxon>
        <taxon>Enterobacterales</taxon>
        <taxon>Pectobacteriaceae</taxon>
        <taxon>Brenneria</taxon>
    </lineage>
</organism>
<evidence type="ECO:0000256" key="2">
    <source>
        <dbReference type="ARBA" id="ARBA00022723"/>
    </source>
</evidence>
<dbReference type="InterPro" id="IPR036318">
    <property type="entry name" value="FAD-bd_PCMH-like_sf"/>
</dbReference>
<dbReference type="AlphaFoldDB" id="A0A4P8QZX9"/>
<keyword evidence="9" id="KW-1185">Reference proteome</keyword>
<dbReference type="InterPro" id="IPR016208">
    <property type="entry name" value="Ald_Oxase/xanthine_DH-like"/>
</dbReference>
<dbReference type="NCBIfam" id="TIGR02963">
    <property type="entry name" value="xanthine_xdhA"/>
    <property type="match status" value="1"/>
</dbReference>
<evidence type="ECO:0000256" key="5">
    <source>
        <dbReference type="ARBA" id="ARBA00023004"/>
    </source>
</evidence>
<reference evidence="8 9" key="1">
    <citation type="submission" date="2018-11" db="EMBL/GenBank/DDBJ databases">
        <title>Genome sequences of Brenneria nigrifluens and Brenneria rubrifaciens.</title>
        <authorList>
            <person name="Poret-Peterson A.T."/>
            <person name="McClean A.E."/>
            <person name="Kluepfel D.A."/>
        </authorList>
    </citation>
    <scope>NUCLEOTIDE SEQUENCE [LARGE SCALE GENOMIC DNA]</scope>
    <source>
        <strain evidence="8 9">6D370</strain>
    </source>
</reference>
<dbReference type="CDD" id="cd00207">
    <property type="entry name" value="fer2"/>
    <property type="match status" value="1"/>
</dbReference>
<dbReference type="GO" id="GO:0051537">
    <property type="term" value="F:2 iron, 2 sulfur cluster binding"/>
    <property type="evidence" value="ECO:0007669"/>
    <property type="project" value="InterPro"/>
</dbReference>
<dbReference type="InterPro" id="IPR005107">
    <property type="entry name" value="CO_DH_flav_C"/>
</dbReference>
<evidence type="ECO:0000256" key="4">
    <source>
        <dbReference type="ARBA" id="ARBA00023002"/>
    </source>
</evidence>
<dbReference type="Gene3D" id="3.30.390.50">
    <property type="entry name" value="CO dehydrogenase flavoprotein, C-terminal domain"/>
    <property type="match status" value="1"/>
</dbReference>
<dbReference type="InterPro" id="IPR016169">
    <property type="entry name" value="FAD-bd_PCMH_sub2"/>
</dbReference>
<dbReference type="Gene3D" id="3.30.43.10">
    <property type="entry name" value="Uridine Diphospho-n-acetylenolpyruvylglucosamine Reductase, domain 2"/>
    <property type="match status" value="1"/>
</dbReference>
<dbReference type="EMBL" id="CP034035">
    <property type="protein sequence ID" value="QCR09855.1"/>
    <property type="molecule type" value="Genomic_DNA"/>
</dbReference>
<dbReference type="InterPro" id="IPR036683">
    <property type="entry name" value="CO_DH_flav_C_dom_sf"/>
</dbReference>
<dbReference type="SUPFAM" id="SSF56176">
    <property type="entry name" value="FAD-binding/transporter-associated domain-like"/>
    <property type="match status" value="1"/>
</dbReference>
<feature type="domain" description="FAD-binding PCMH-type" evidence="7">
    <location>
        <begin position="175"/>
        <end position="355"/>
    </location>
</feature>
<dbReference type="GO" id="GO:0004854">
    <property type="term" value="F:xanthine dehydrogenase activity"/>
    <property type="evidence" value="ECO:0007669"/>
    <property type="project" value="UniProtKB-EC"/>
</dbReference>
<dbReference type="PIRSF" id="PIRSF036557">
    <property type="entry name" value="XdhA_RC"/>
    <property type="match status" value="1"/>
</dbReference>
<dbReference type="RefSeq" id="WP_137714854.1">
    <property type="nucleotide sequence ID" value="NZ_CP034035.1"/>
</dbReference>
<dbReference type="GO" id="GO:0071949">
    <property type="term" value="F:FAD binding"/>
    <property type="evidence" value="ECO:0007669"/>
    <property type="project" value="InterPro"/>
</dbReference>
<dbReference type="Proteomes" id="UP000299580">
    <property type="component" value="Chromosome"/>
</dbReference>
<dbReference type="OrthoDB" id="9775084at2"/>
<dbReference type="InterPro" id="IPR002346">
    <property type="entry name" value="Mopterin_DH_FAD-bd"/>
</dbReference>
<dbReference type="InterPro" id="IPR001041">
    <property type="entry name" value="2Fe-2S_ferredoxin-type"/>
</dbReference>
<keyword evidence="3" id="KW-0274">FAD</keyword>
<dbReference type="PANTHER" id="PTHR45444">
    <property type="entry name" value="XANTHINE DEHYDROGENASE"/>
    <property type="match status" value="1"/>
</dbReference>